<evidence type="ECO:0000256" key="2">
    <source>
        <dbReference type="SAM" id="Phobius"/>
    </source>
</evidence>
<keyword evidence="2" id="KW-1133">Transmembrane helix</keyword>
<dbReference type="InterPro" id="IPR052534">
    <property type="entry name" value="Extracell_DNA_Util/SecSys_Comp"/>
</dbReference>
<keyword evidence="2" id="KW-0472">Membrane</keyword>
<dbReference type="Pfam" id="PF05137">
    <property type="entry name" value="PilN"/>
    <property type="match status" value="1"/>
</dbReference>
<gene>
    <name evidence="4" type="ORF">ENJ12_06615</name>
</gene>
<feature type="compositionally biased region" description="Pro residues" evidence="1">
    <location>
        <begin position="397"/>
        <end position="417"/>
    </location>
</feature>
<feature type="compositionally biased region" description="Low complexity" evidence="1">
    <location>
        <begin position="362"/>
        <end position="396"/>
    </location>
</feature>
<organism evidence="4">
    <name type="scientific">Thiolapillus brandeum</name>
    <dbReference type="NCBI Taxonomy" id="1076588"/>
    <lineage>
        <taxon>Bacteria</taxon>
        <taxon>Pseudomonadati</taxon>
        <taxon>Pseudomonadota</taxon>
        <taxon>Gammaproteobacteria</taxon>
        <taxon>Chromatiales</taxon>
        <taxon>Sedimenticolaceae</taxon>
        <taxon>Thiolapillus</taxon>
    </lineage>
</organism>
<dbReference type="PANTHER" id="PTHR40278">
    <property type="entry name" value="DNA UTILIZATION PROTEIN HOFN"/>
    <property type="match status" value="1"/>
</dbReference>
<dbReference type="Proteomes" id="UP000886339">
    <property type="component" value="Unassembled WGS sequence"/>
</dbReference>
<reference evidence="4" key="1">
    <citation type="journal article" date="2020" name="mSystems">
        <title>Genome- and Community-Level Interaction Insights into Carbon Utilization and Element Cycling Functions of Hydrothermarchaeota in Hydrothermal Sediment.</title>
        <authorList>
            <person name="Zhou Z."/>
            <person name="Liu Y."/>
            <person name="Xu W."/>
            <person name="Pan J."/>
            <person name="Luo Z.H."/>
            <person name="Li M."/>
        </authorList>
    </citation>
    <scope>NUCLEOTIDE SEQUENCE [LARGE SCALE GENOMIC DNA]</scope>
    <source>
        <strain evidence="4">HyVt-458</strain>
    </source>
</reference>
<dbReference type="SUPFAM" id="SSF53067">
    <property type="entry name" value="Actin-like ATPase domain"/>
    <property type="match status" value="1"/>
</dbReference>
<feature type="transmembrane region" description="Helical" evidence="2">
    <location>
        <begin position="197"/>
        <end position="216"/>
    </location>
</feature>
<protein>
    <recommendedName>
        <fullName evidence="3">GspL cytoplasmic actin-ATPase-like domain-containing protein</fullName>
    </recommendedName>
</protein>
<dbReference type="Pfam" id="PF05134">
    <property type="entry name" value="T2SSL"/>
    <property type="match status" value="1"/>
</dbReference>
<proteinExistence type="predicted"/>
<feature type="region of interest" description="Disordered" evidence="1">
    <location>
        <begin position="358"/>
        <end position="446"/>
    </location>
</feature>
<evidence type="ECO:0000313" key="4">
    <source>
        <dbReference type="EMBL" id="HEC06503.1"/>
    </source>
</evidence>
<sequence>MAERTSSLAQLRAIRKQLFACLPAGMAERMASGVTPYILEISEDHAELYRDGRQLGEMQLGSSVFDPSIASLLKPHEHPLTVFVPVNWLLKRTVALPAAAQENLRQVISFELDRFTPFPADQVYFDYHINSRGGGAEMLSVDVALVPRKRVDDWLNALRSAGIAVDTLSASGLWDEANLLPPELRPKLNLRRLTQKMLPVALVVILLAAAMALPLWQKRNIAMSLQAREAVLRGKAGEVIKLREKVDAEIQSLEKIRDQWRAFPPVLDVLQVLTNLLPDDTSLQRMEVKGNTLTINGTSSSASSLIALLQNSPAFDAPHFLSPVTQQRGKEVFNLAARIQMPFPRDLDSVAVADEGSTTTRAAKGAAPAPVAEPGKEAAPVETTSAPSAGGAAVQPGPAPETPAAPVAEPAPLPPPVSYSTDTGRSGSLPAAPSVPPQRTISGAGR</sequence>
<keyword evidence="2" id="KW-0812">Transmembrane</keyword>
<feature type="domain" description="GspL cytoplasmic actin-ATPase-like" evidence="3">
    <location>
        <begin position="74"/>
        <end position="169"/>
    </location>
</feature>
<feature type="compositionally biased region" description="Polar residues" evidence="1">
    <location>
        <begin position="437"/>
        <end position="446"/>
    </location>
</feature>
<accession>A0A831RYI0</accession>
<dbReference type="EMBL" id="DRLF01000231">
    <property type="protein sequence ID" value="HEC06503.1"/>
    <property type="molecule type" value="Genomic_DNA"/>
</dbReference>
<dbReference type="InterPro" id="IPR007813">
    <property type="entry name" value="PilN"/>
</dbReference>
<evidence type="ECO:0000259" key="3">
    <source>
        <dbReference type="Pfam" id="PF05134"/>
    </source>
</evidence>
<dbReference type="PANTHER" id="PTHR40278:SF1">
    <property type="entry name" value="DNA UTILIZATION PROTEIN HOFN"/>
    <property type="match status" value="1"/>
</dbReference>
<dbReference type="Gene3D" id="3.30.420.380">
    <property type="match status" value="1"/>
</dbReference>
<dbReference type="InterPro" id="IPR043129">
    <property type="entry name" value="ATPase_NBD"/>
</dbReference>
<dbReference type="AlphaFoldDB" id="A0A831RYI0"/>
<name>A0A831RYI0_9GAMM</name>
<comment type="caution">
    <text evidence="4">The sequence shown here is derived from an EMBL/GenBank/DDBJ whole genome shotgun (WGS) entry which is preliminary data.</text>
</comment>
<dbReference type="InterPro" id="IPR024230">
    <property type="entry name" value="GspL_cyto_dom"/>
</dbReference>
<evidence type="ECO:0000256" key="1">
    <source>
        <dbReference type="SAM" id="MobiDB-lite"/>
    </source>
</evidence>